<dbReference type="OrthoDB" id="5986589at2759"/>
<dbReference type="EMBL" id="CACVKT020006485">
    <property type="protein sequence ID" value="CAC5401922.1"/>
    <property type="molecule type" value="Genomic_DNA"/>
</dbReference>
<dbReference type="InterPro" id="IPR026983">
    <property type="entry name" value="DHC"/>
</dbReference>
<sequence>MTSKVDLSLEKGTTPSLPALREGQSSLIAPLHGPQSVTPRQKASQWALETRQRINMCMEANEVKKEDVLMLKKDLVAVFITALQQDSRDSWVYLHEVLGIVEPYKVYLEKFDLKTEMYHYIERLIHHADNNKEKLFDLQLADSLSKIFSKEVDKIRQIGAFPARNYCAVPPAPVIKISAGSPKKSMQSPRTYFQLPDGTNPYKTHVSHREDKYMLAKPLTIRDMSRSIADVAVELAARESIWSQHYGTVTQALRTEIPEDEEEKPKKEPISKASTPRSSLTSLYGKKKTPRIEEEKVLVMTGREAVEYFAKLHHIGKIESIHFNIVPHRHYNPYDLISVQKNKVNIVPHRHYNPYVLVSVQKNKVNTVPHRHYNPYDLISVQKNKVNIVPHRHYNPYDLISVQKNKVNTVPHRHYNPYVLVSVQKNKVNTVPHRHYNPYDLISVQKIKVNIVPHRHYNPYDLMSVQKNKVNTVPHRHYNRYILVSVQKIKVNTVPHRHYNPYVLVSVQKIKVNTVPHRHYNPYDLISVQKNKVNTVPHRHYNRYILVSVQKIKVNTVPHRLYNPYILVSVQKNKVNTVPHRHYNPYDLISVQKNKKNKVNIVPHRHYNPYVLVSVQKIKVNTVPHRHYNPYDLISVQKNKVNTVPHRHYNPYDLISVQKIKVNTVPHRLYNPYDLISVQKNKVNSIPHRHYNPYNLISVQKNKVNTEHYVFSTFGVLHVYPDQPSETMSLSDWQREAVLWNAVSKIPFFKNFLVMKMFQKWRYNRNTLDFMRKREKLNNRLLQAVPAFGAALIQVSRLLKELVTVKFLPIEKDKLYLLPEFESEVNYKNMQAEKVIEKFFGYCKMMVDVTAEASFKKLHHCEEQVKKKAVFSKDSLHLQRIKHEQRQVNLIKARNETGRLGNFVKLTDQLIVEHMYEICKTQVIQFVNEVLKNHSETEGFFKVFLVFTKQDMLGLSPSKDKLIKALSSTLKGIPKVLCSNAIPIDGSLPDYHSEETDHTKSEAAEKMERRKSTAAATLASLRRESLTTLTVSSQRRDSVLPTADTAQSQAGETVAGDTIIEEEENQVTKSIAGGDDEGIGVPDLPQPDIKSKEEDELGIATPDLVLHDVSAQLVVRGEGFMGQYSPLTKANLEGSYIKTAIQFQENMMLEALDEIDQYCKHHSWLSEIHHFCKKWSDKSLKEIKGVPAFQIEQKLNDIRSWSEKVKIFERNFTTENGLFYVDCLAVHDYLIPRLNDIYTEVGMFVAEEATTLANNFCDEMKETIESLKDKSDEINAFATYAKNFNQYKKNSPIFQQRCEYVKLLFEVVRMTYRQLTPEEERDDSNVRARWDEFMLTMQEAAVFVNTKTPLMTHQLEDTHKV</sequence>
<feature type="region of interest" description="Disordered" evidence="1">
    <location>
        <begin position="989"/>
        <end position="1015"/>
    </location>
</feature>
<feature type="region of interest" description="Disordered" evidence="1">
    <location>
        <begin position="180"/>
        <end position="206"/>
    </location>
</feature>
<proteinExistence type="predicted"/>
<name>A0A6J8D3R9_MYTCO</name>
<feature type="region of interest" description="Disordered" evidence="1">
    <location>
        <begin position="1030"/>
        <end position="1052"/>
    </location>
</feature>
<reference evidence="2 3" key="1">
    <citation type="submission" date="2020-06" db="EMBL/GenBank/DDBJ databases">
        <authorList>
            <person name="Li R."/>
            <person name="Bekaert M."/>
        </authorList>
    </citation>
    <scope>NUCLEOTIDE SEQUENCE [LARGE SCALE GENOMIC DNA]</scope>
    <source>
        <strain evidence="3">wild</strain>
    </source>
</reference>
<keyword evidence="3" id="KW-1185">Reference proteome</keyword>
<evidence type="ECO:0000313" key="2">
    <source>
        <dbReference type="EMBL" id="CAC5401922.1"/>
    </source>
</evidence>
<organism evidence="2 3">
    <name type="scientific">Mytilus coruscus</name>
    <name type="common">Sea mussel</name>
    <dbReference type="NCBI Taxonomy" id="42192"/>
    <lineage>
        <taxon>Eukaryota</taxon>
        <taxon>Metazoa</taxon>
        <taxon>Spiralia</taxon>
        <taxon>Lophotrochozoa</taxon>
        <taxon>Mollusca</taxon>
        <taxon>Bivalvia</taxon>
        <taxon>Autobranchia</taxon>
        <taxon>Pteriomorphia</taxon>
        <taxon>Mytilida</taxon>
        <taxon>Mytiloidea</taxon>
        <taxon>Mytilidae</taxon>
        <taxon>Mytilinae</taxon>
        <taxon>Mytilus</taxon>
    </lineage>
</organism>
<dbReference type="PANTHER" id="PTHR45703:SF36">
    <property type="entry name" value="DYNEIN HEAVY CHAIN, CYTOPLASMIC"/>
    <property type="match status" value="1"/>
</dbReference>
<feature type="compositionally biased region" description="Polar residues" evidence="1">
    <location>
        <begin position="272"/>
        <end position="282"/>
    </location>
</feature>
<evidence type="ECO:0000256" key="1">
    <source>
        <dbReference type="SAM" id="MobiDB-lite"/>
    </source>
</evidence>
<dbReference type="GO" id="GO:0045505">
    <property type="term" value="F:dynein intermediate chain binding"/>
    <property type="evidence" value="ECO:0007669"/>
    <property type="project" value="InterPro"/>
</dbReference>
<dbReference type="Proteomes" id="UP000507470">
    <property type="component" value="Unassembled WGS sequence"/>
</dbReference>
<gene>
    <name evidence="2" type="ORF">MCOR_35947</name>
</gene>
<evidence type="ECO:0000313" key="3">
    <source>
        <dbReference type="Proteomes" id="UP000507470"/>
    </source>
</evidence>
<accession>A0A6J8D3R9</accession>
<feature type="region of interest" description="Disordered" evidence="1">
    <location>
        <begin position="255"/>
        <end position="287"/>
    </location>
</feature>
<dbReference type="PANTHER" id="PTHR45703">
    <property type="entry name" value="DYNEIN HEAVY CHAIN"/>
    <property type="match status" value="1"/>
</dbReference>
<dbReference type="GO" id="GO:0007018">
    <property type="term" value="P:microtubule-based movement"/>
    <property type="evidence" value="ECO:0007669"/>
    <property type="project" value="InterPro"/>
</dbReference>
<protein>
    <submittedName>
        <fullName evidence="2">DNAH</fullName>
    </submittedName>
</protein>
<dbReference type="GO" id="GO:0051959">
    <property type="term" value="F:dynein light intermediate chain binding"/>
    <property type="evidence" value="ECO:0007669"/>
    <property type="project" value="InterPro"/>
</dbReference>
<dbReference type="GO" id="GO:0030286">
    <property type="term" value="C:dynein complex"/>
    <property type="evidence" value="ECO:0007669"/>
    <property type="project" value="InterPro"/>
</dbReference>
<feature type="compositionally biased region" description="Basic and acidic residues" evidence="1">
    <location>
        <begin position="991"/>
        <end position="1011"/>
    </location>
</feature>